<comment type="similarity">
    <text evidence="2">Belongs to the KHG/KDPG aldolase family.</text>
</comment>
<dbReference type="SUPFAM" id="SSF51569">
    <property type="entry name" value="Aldolase"/>
    <property type="match status" value="1"/>
</dbReference>
<dbReference type="AlphaFoldDB" id="A0A2K9PN28"/>
<dbReference type="PANTHER" id="PTHR30246:SF1">
    <property type="entry name" value="2-DEHYDRO-3-DEOXY-6-PHOSPHOGALACTONATE ALDOLASE-RELATED"/>
    <property type="match status" value="1"/>
</dbReference>
<protein>
    <submittedName>
        <fullName evidence="6">2-dehydro-3-deoxyphosphogluconate aldolase</fullName>
    </submittedName>
</protein>
<dbReference type="RefSeq" id="WP_102755129.1">
    <property type="nucleotide sequence ID" value="NZ_CP025791.1"/>
</dbReference>
<evidence type="ECO:0000256" key="3">
    <source>
        <dbReference type="ARBA" id="ARBA00011233"/>
    </source>
</evidence>
<evidence type="ECO:0000313" key="6">
    <source>
        <dbReference type="EMBL" id="AUP78474.1"/>
    </source>
</evidence>
<evidence type="ECO:0000256" key="5">
    <source>
        <dbReference type="ARBA" id="ARBA00023277"/>
    </source>
</evidence>
<dbReference type="Pfam" id="PF01081">
    <property type="entry name" value="Aldolase"/>
    <property type="match status" value="1"/>
</dbReference>
<keyword evidence="7" id="KW-1185">Reference proteome</keyword>
<dbReference type="KEGG" id="fek:C1H87_07025"/>
<evidence type="ECO:0000256" key="1">
    <source>
        <dbReference type="ARBA" id="ARBA00004761"/>
    </source>
</evidence>
<comment type="subunit">
    <text evidence="3">Homotrimer.</text>
</comment>
<dbReference type="NCBIfam" id="TIGR01182">
    <property type="entry name" value="eda"/>
    <property type="match status" value="1"/>
</dbReference>
<dbReference type="GO" id="GO:0016829">
    <property type="term" value="F:lyase activity"/>
    <property type="evidence" value="ECO:0007669"/>
    <property type="project" value="UniProtKB-KW"/>
</dbReference>
<name>A0A2K9PN28_9FLAO</name>
<evidence type="ECO:0000313" key="7">
    <source>
        <dbReference type="Proteomes" id="UP000235826"/>
    </source>
</evidence>
<dbReference type="OrthoDB" id="9802667at2"/>
<reference evidence="6 7" key="1">
    <citation type="submission" date="2018-01" db="EMBL/GenBank/DDBJ databases">
        <title>Complete genome sequence of Flavivirga eckloniae ECD14 isolated from seaweed Ecklonia cava.</title>
        <authorList>
            <person name="Lee J.H."/>
            <person name="Baik K.S."/>
            <person name="Seong C.N."/>
        </authorList>
    </citation>
    <scope>NUCLEOTIDE SEQUENCE [LARGE SCALE GENOMIC DNA]</scope>
    <source>
        <strain evidence="6 7">ECD14</strain>
    </source>
</reference>
<sequence>MSRRDIVKSIKAEKLVVVIRLKQQKHVAEVVEALVAGGVKALEITSNTPGYLEEIKRTRNEYPNILVGAGTVINTNIAADAINAGAQFLVTPNTNINVVKLAHKKEVPVLMGALTPTEICDAVEGEADIVKLFPSAAMGVNYFKAVKGPLDKVDFFAVGGIAPEDLQDWKDAGVTGFGLGGNLVKPVQNQQDFEDIAELAEQVLKKIHS</sequence>
<dbReference type="CDD" id="cd00452">
    <property type="entry name" value="KDPG_aldolase"/>
    <property type="match status" value="1"/>
</dbReference>
<gene>
    <name evidence="6" type="ORF">C1H87_07025</name>
</gene>
<keyword evidence="4" id="KW-0456">Lyase</keyword>
<accession>A0A2K9PN28</accession>
<proteinExistence type="inferred from homology"/>
<keyword evidence="5" id="KW-0119">Carbohydrate metabolism</keyword>
<comment type="pathway">
    <text evidence="1">Carbohydrate acid metabolism.</text>
</comment>
<dbReference type="InterPro" id="IPR000887">
    <property type="entry name" value="Aldlse_KDPG_KHG"/>
</dbReference>
<dbReference type="PANTHER" id="PTHR30246">
    <property type="entry name" value="2-KETO-3-DEOXY-6-PHOSPHOGLUCONATE ALDOLASE"/>
    <property type="match status" value="1"/>
</dbReference>
<dbReference type="Gene3D" id="3.20.20.70">
    <property type="entry name" value="Aldolase class I"/>
    <property type="match status" value="1"/>
</dbReference>
<dbReference type="InterPro" id="IPR013785">
    <property type="entry name" value="Aldolase_TIM"/>
</dbReference>
<evidence type="ECO:0000256" key="2">
    <source>
        <dbReference type="ARBA" id="ARBA00006906"/>
    </source>
</evidence>
<organism evidence="6 7">
    <name type="scientific">Flavivirga eckloniae</name>
    <dbReference type="NCBI Taxonomy" id="1803846"/>
    <lineage>
        <taxon>Bacteria</taxon>
        <taxon>Pseudomonadati</taxon>
        <taxon>Bacteroidota</taxon>
        <taxon>Flavobacteriia</taxon>
        <taxon>Flavobacteriales</taxon>
        <taxon>Flavobacteriaceae</taxon>
        <taxon>Flavivirga</taxon>
    </lineage>
</organism>
<dbReference type="Proteomes" id="UP000235826">
    <property type="component" value="Chromosome"/>
</dbReference>
<evidence type="ECO:0000256" key="4">
    <source>
        <dbReference type="ARBA" id="ARBA00023239"/>
    </source>
</evidence>
<dbReference type="EMBL" id="CP025791">
    <property type="protein sequence ID" value="AUP78474.1"/>
    <property type="molecule type" value="Genomic_DNA"/>
</dbReference>